<dbReference type="Gene3D" id="3.90.870.10">
    <property type="entry name" value="DHBP synthase"/>
    <property type="match status" value="1"/>
</dbReference>
<reference evidence="16 17" key="1">
    <citation type="submission" date="2016-02" db="EMBL/GenBank/DDBJ databases">
        <title>Discovery of a natural microsporidian pathogen with a broad tissue tropism in Caenorhabditis elegans.</title>
        <authorList>
            <person name="Luallen R.J."/>
            <person name="Reinke A.W."/>
            <person name="Tong L."/>
            <person name="Botts M.R."/>
            <person name="Felix M.-A."/>
            <person name="Troemel E.R."/>
        </authorList>
    </citation>
    <scope>NUCLEOTIDE SEQUENCE [LARGE SCALE GENOMIC DNA]</scope>
    <source>
        <strain evidence="16 17">JUm2807</strain>
    </source>
</reference>
<dbReference type="RefSeq" id="XP_067544786.1">
    <property type="nucleotide sequence ID" value="XM_067689609.1"/>
</dbReference>
<evidence type="ECO:0000256" key="4">
    <source>
        <dbReference type="ARBA" id="ARBA00015492"/>
    </source>
</evidence>
<dbReference type="InterPro" id="IPR038385">
    <property type="entry name" value="Sua5/YwlC_C"/>
</dbReference>
<dbReference type="GO" id="GO:0005739">
    <property type="term" value="C:mitochondrion"/>
    <property type="evidence" value="ECO:0007669"/>
    <property type="project" value="EnsemblFungi"/>
</dbReference>
<dbReference type="VEuPathDB" id="MicrosporidiaDB:NEDG_02191"/>
<dbReference type="InterPro" id="IPR010923">
    <property type="entry name" value="T(6)A37_SUA5"/>
</dbReference>
<dbReference type="InterPro" id="IPR005145">
    <property type="entry name" value="Sua5_C"/>
</dbReference>
<evidence type="ECO:0000256" key="1">
    <source>
        <dbReference type="ARBA" id="ARBA00004496"/>
    </source>
</evidence>
<evidence type="ECO:0000256" key="10">
    <source>
        <dbReference type="ARBA" id="ARBA00022840"/>
    </source>
</evidence>
<evidence type="ECO:0000256" key="5">
    <source>
        <dbReference type="ARBA" id="ARBA00022490"/>
    </source>
</evidence>
<dbReference type="PANTHER" id="PTHR17490">
    <property type="entry name" value="SUA5"/>
    <property type="match status" value="1"/>
</dbReference>
<dbReference type="EC" id="2.7.7.87" evidence="3 13"/>
<dbReference type="GO" id="GO:0005524">
    <property type="term" value="F:ATP binding"/>
    <property type="evidence" value="ECO:0007669"/>
    <property type="project" value="UniProtKB-UniRule"/>
</dbReference>
<comment type="caution">
    <text evidence="16">The sequence shown here is derived from an EMBL/GenBank/DDBJ whole genome shotgun (WGS) entry which is preliminary data.</text>
</comment>
<dbReference type="GO" id="GO:0000049">
    <property type="term" value="F:tRNA binding"/>
    <property type="evidence" value="ECO:0007669"/>
    <property type="project" value="TreeGrafter"/>
</dbReference>
<proteinExistence type="inferred from homology"/>
<dbReference type="GO" id="GO:0000723">
    <property type="term" value="P:telomere maintenance"/>
    <property type="evidence" value="ECO:0007669"/>
    <property type="project" value="EnsemblFungi"/>
</dbReference>
<keyword evidence="17" id="KW-1185">Reference proteome</keyword>
<dbReference type="Proteomes" id="UP000185944">
    <property type="component" value="Unassembled WGS sequence"/>
</dbReference>
<evidence type="ECO:0000256" key="14">
    <source>
        <dbReference type="PIRSR" id="PIRSR004930-1"/>
    </source>
</evidence>
<dbReference type="EMBL" id="LTDL01000023">
    <property type="protein sequence ID" value="OAG30962.1"/>
    <property type="molecule type" value="Genomic_DNA"/>
</dbReference>
<feature type="binding site" evidence="14">
    <location>
        <position position="192"/>
    </location>
    <ligand>
        <name>ATP</name>
        <dbReference type="ChEBI" id="CHEBI:30616"/>
    </ligand>
</feature>
<dbReference type="SUPFAM" id="SSF55821">
    <property type="entry name" value="YrdC/RibB"/>
    <property type="match status" value="1"/>
</dbReference>
<comment type="function">
    <text evidence="13">Required for the formation of a threonylcarbamoyl group on adenosine at position 37 (t(6)A37) in tRNAs that read codons beginning with adenine.</text>
</comment>
<dbReference type="Pfam" id="PF03481">
    <property type="entry name" value="Sua5_C"/>
    <property type="match status" value="1"/>
</dbReference>
<name>A0A177EIL1_9MICR</name>
<dbReference type="GO" id="GO:0003725">
    <property type="term" value="F:double-stranded RNA binding"/>
    <property type="evidence" value="ECO:0007669"/>
    <property type="project" value="UniProtKB-UniRule"/>
</dbReference>
<dbReference type="PANTHER" id="PTHR17490:SF16">
    <property type="entry name" value="THREONYLCARBAMOYL-AMP SYNTHASE"/>
    <property type="match status" value="1"/>
</dbReference>
<feature type="binding site" evidence="14">
    <location>
        <position position="63"/>
    </location>
    <ligand>
        <name>ATP</name>
        <dbReference type="ChEBI" id="CHEBI:30616"/>
    </ligand>
</feature>
<evidence type="ECO:0000256" key="13">
    <source>
        <dbReference type="PIRNR" id="PIRNR004930"/>
    </source>
</evidence>
<keyword evidence="9 13" id="KW-0547">Nucleotide-binding</keyword>
<feature type="binding site" evidence="14">
    <location>
        <position position="118"/>
    </location>
    <ligand>
        <name>ATP</name>
        <dbReference type="ChEBI" id="CHEBI:30616"/>
    </ligand>
</feature>
<keyword evidence="8 13" id="KW-0548">Nucleotidyltransferase</keyword>
<evidence type="ECO:0000256" key="12">
    <source>
        <dbReference type="ARBA" id="ARBA00048366"/>
    </source>
</evidence>
<keyword evidence="5 13" id="KW-0963">Cytoplasm</keyword>
<feature type="binding site" evidence="14">
    <location>
        <position position="140"/>
    </location>
    <ligand>
        <name>ATP</name>
        <dbReference type="ChEBI" id="CHEBI:30616"/>
    </ligand>
</feature>
<evidence type="ECO:0000256" key="8">
    <source>
        <dbReference type="ARBA" id="ARBA00022695"/>
    </source>
</evidence>
<comment type="catalytic activity">
    <reaction evidence="12 13">
        <text>L-threonine + hydrogencarbonate + ATP = L-threonylcarbamoyladenylate + diphosphate + H2O</text>
        <dbReference type="Rhea" id="RHEA:36407"/>
        <dbReference type="ChEBI" id="CHEBI:15377"/>
        <dbReference type="ChEBI" id="CHEBI:17544"/>
        <dbReference type="ChEBI" id="CHEBI:30616"/>
        <dbReference type="ChEBI" id="CHEBI:33019"/>
        <dbReference type="ChEBI" id="CHEBI:57926"/>
        <dbReference type="ChEBI" id="CHEBI:73682"/>
        <dbReference type="EC" id="2.7.7.87"/>
    </reaction>
</comment>
<keyword evidence="10 13" id="KW-0067">ATP-binding</keyword>
<dbReference type="NCBIfam" id="TIGR00057">
    <property type="entry name" value="L-threonylcarbamoyladenylate synthase"/>
    <property type="match status" value="1"/>
</dbReference>
<dbReference type="InterPro" id="IPR050156">
    <property type="entry name" value="TC-AMP_synthase_SUA5"/>
</dbReference>
<dbReference type="PROSITE" id="PS51163">
    <property type="entry name" value="YRDC"/>
    <property type="match status" value="1"/>
</dbReference>
<evidence type="ECO:0000256" key="2">
    <source>
        <dbReference type="ARBA" id="ARBA00007663"/>
    </source>
</evidence>
<feature type="binding site" evidence="14">
    <location>
        <position position="31"/>
    </location>
    <ligand>
        <name>L-threonine</name>
        <dbReference type="ChEBI" id="CHEBI:57926"/>
    </ligand>
</feature>
<dbReference type="GO" id="GO:0006450">
    <property type="term" value="P:regulation of translational fidelity"/>
    <property type="evidence" value="ECO:0007669"/>
    <property type="project" value="EnsemblFungi"/>
</dbReference>
<feature type="binding site" evidence="14">
    <location>
        <position position="230"/>
    </location>
    <ligand>
        <name>ATP</name>
        <dbReference type="ChEBI" id="CHEBI:30616"/>
    </ligand>
</feature>
<accession>A0A177EIL1</accession>
<feature type="domain" description="YrdC-like" evidence="15">
    <location>
        <begin position="6"/>
        <end position="196"/>
    </location>
</feature>
<evidence type="ECO:0000259" key="15">
    <source>
        <dbReference type="PROSITE" id="PS51163"/>
    </source>
</evidence>
<evidence type="ECO:0000313" key="17">
    <source>
        <dbReference type="Proteomes" id="UP000185944"/>
    </source>
</evidence>
<comment type="similarity">
    <text evidence="2 13">Belongs to the SUA5 family.</text>
</comment>
<protein>
    <recommendedName>
        <fullName evidence="4 13">Threonylcarbamoyl-AMP synthase</fullName>
        <shortName evidence="13">TC-AMP synthase</shortName>
        <ecNumber evidence="3 13">2.7.7.87</ecNumber>
    </recommendedName>
    <alternativeName>
        <fullName evidence="11 13">L-threonylcarbamoyladenylate synthase</fullName>
    </alternativeName>
</protein>
<feature type="binding site" evidence="14">
    <location>
        <position position="58"/>
    </location>
    <ligand>
        <name>ATP</name>
        <dbReference type="ChEBI" id="CHEBI:30616"/>
    </ligand>
</feature>
<dbReference type="OrthoDB" id="412787at2759"/>
<evidence type="ECO:0000256" key="11">
    <source>
        <dbReference type="ARBA" id="ARBA00029774"/>
    </source>
</evidence>
<dbReference type="STRING" id="1805483.A0A177EIL1"/>
<dbReference type="GO" id="GO:0061710">
    <property type="term" value="F:L-threonylcarbamoyladenylate synthase"/>
    <property type="evidence" value="ECO:0007669"/>
    <property type="project" value="UniProtKB-EC"/>
</dbReference>
<evidence type="ECO:0000313" key="16">
    <source>
        <dbReference type="EMBL" id="OAG30962.1"/>
    </source>
</evidence>
<dbReference type="InterPro" id="IPR006070">
    <property type="entry name" value="Sua5-like_dom"/>
</dbReference>
<dbReference type="PIRSF" id="PIRSF004930">
    <property type="entry name" value="Tln_factor_SUA5"/>
    <property type="match status" value="1"/>
</dbReference>
<evidence type="ECO:0000256" key="3">
    <source>
        <dbReference type="ARBA" id="ARBA00012584"/>
    </source>
</evidence>
<comment type="subcellular location">
    <subcellularLocation>
        <location evidence="1 13">Cytoplasm</location>
    </subcellularLocation>
</comment>
<evidence type="ECO:0000256" key="6">
    <source>
        <dbReference type="ARBA" id="ARBA00022679"/>
    </source>
</evidence>
<sequence length="350" mass="38816">MFATETLELADNMEKIVECFKSHPVAFPTETVYGLGAIVWREDLIKRVFEVKNRPNDNPLIVHVSSLEMLRECIDGDIPKEYKEVIELFWPGPLTLLFKRSKKIPDAVTAGGEYVAIRMPNHRDTLKLIDHLQAPIVGPSANKSTRPSPTTAKHVFEDLNGEIPVIIDGGACEKGVESTVVNGLLSPPLLLRHGSITYEELQEYFAGLALLSEMTQHEKQTCPGTRYKHYSPTAPVIMFTGTDSEKQAKITVYLEQQAKAVQNGRISKVGLLLPSGLLQAIEQNVGAANPSLNLVGYPLGESLTEIAHSIFDGLRYLDRYTETIYTADVENRQEGRAVMDRLTRASSTIV</sequence>
<feature type="binding site" evidence="14">
    <location>
        <position position="54"/>
    </location>
    <ligand>
        <name>ATP</name>
        <dbReference type="ChEBI" id="CHEBI:30616"/>
    </ligand>
</feature>
<dbReference type="AlphaFoldDB" id="A0A177EIL1"/>
<dbReference type="Gene3D" id="3.40.50.11030">
    <property type="entry name" value="Threonylcarbamoyl-AMP synthase, C-terminal domain"/>
    <property type="match status" value="1"/>
</dbReference>
<organism evidence="16 17">
    <name type="scientific">Nematocida displodere</name>
    <dbReference type="NCBI Taxonomy" id="1805483"/>
    <lineage>
        <taxon>Eukaryota</taxon>
        <taxon>Fungi</taxon>
        <taxon>Fungi incertae sedis</taxon>
        <taxon>Microsporidia</taxon>
        <taxon>Nematocida</taxon>
    </lineage>
</organism>
<dbReference type="InterPro" id="IPR017945">
    <property type="entry name" value="DHBP_synth_RibB-like_a/b_dom"/>
</dbReference>
<dbReference type="GeneID" id="93648541"/>
<gene>
    <name evidence="16" type="ORF">NEDG_02191</name>
</gene>
<evidence type="ECO:0000256" key="7">
    <source>
        <dbReference type="ARBA" id="ARBA00022694"/>
    </source>
</evidence>
<feature type="binding site" evidence="14">
    <location>
        <position position="148"/>
    </location>
    <ligand>
        <name>ATP</name>
        <dbReference type="ChEBI" id="CHEBI:30616"/>
    </ligand>
</feature>
<feature type="binding site" evidence="14">
    <location>
        <position position="178"/>
    </location>
    <ligand>
        <name>L-threonine</name>
        <dbReference type="ChEBI" id="CHEBI:57926"/>
    </ligand>
</feature>
<evidence type="ECO:0000256" key="9">
    <source>
        <dbReference type="ARBA" id="ARBA00022741"/>
    </source>
</evidence>
<dbReference type="GO" id="GO:0043047">
    <property type="term" value="F:single-stranded telomeric DNA binding"/>
    <property type="evidence" value="ECO:0007669"/>
    <property type="project" value="EnsemblFungi"/>
</dbReference>
<keyword evidence="7 13" id="KW-0819">tRNA processing</keyword>
<dbReference type="Pfam" id="PF01300">
    <property type="entry name" value="Sua5_yciO_yrdC"/>
    <property type="match status" value="1"/>
</dbReference>
<dbReference type="GO" id="GO:0002949">
    <property type="term" value="P:tRNA threonylcarbamoyladenosine modification"/>
    <property type="evidence" value="ECO:0007669"/>
    <property type="project" value="EnsemblFungi"/>
</dbReference>
<keyword evidence="6 13" id="KW-0808">Transferase</keyword>